<evidence type="ECO:0008006" key="3">
    <source>
        <dbReference type="Google" id="ProtNLM"/>
    </source>
</evidence>
<comment type="caution">
    <text evidence="1">The sequence shown here is derived from an EMBL/GenBank/DDBJ whole genome shotgun (WGS) entry which is preliminary data.</text>
</comment>
<evidence type="ECO:0000313" key="1">
    <source>
        <dbReference type="EMBL" id="OXM83402.1"/>
    </source>
</evidence>
<organism evidence="1 2">
    <name type="scientific">Paenibacillus rigui</name>
    <dbReference type="NCBI Taxonomy" id="554312"/>
    <lineage>
        <taxon>Bacteria</taxon>
        <taxon>Bacillati</taxon>
        <taxon>Bacillota</taxon>
        <taxon>Bacilli</taxon>
        <taxon>Bacillales</taxon>
        <taxon>Paenibacillaceae</taxon>
        <taxon>Paenibacillus</taxon>
    </lineage>
</organism>
<dbReference type="Proteomes" id="UP000215509">
    <property type="component" value="Unassembled WGS sequence"/>
</dbReference>
<dbReference type="OrthoDB" id="2617457at2"/>
<accession>A0A229UJ47</accession>
<proteinExistence type="predicted"/>
<dbReference type="AlphaFoldDB" id="A0A229UJ47"/>
<protein>
    <recommendedName>
        <fullName evidence="3">Lipoprotein</fullName>
    </recommendedName>
</protein>
<gene>
    <name evidence="1" type="ORF">CF651_25660</name>
</gene>
<keyword evidence="2" id="KW-1185">Reference proteome</keyword>
<name>A0A229UJ47_9BACL</name>
<reference evidence="1 2" key="1">
    <citation type="submission" date="2017-07" db="EMBL/GenBank/DDBJ databases">
        <title>Genome sequencing and assembly of Paenibacillus rigui.</title>
        <authorList>
            <person name="Mayilraj S."/>
        </authorList>
    </citation>
    <scope>NUCLEOTIDE SEQUENCE [LARGE SCALE GENOMIC DNA]</scope>
    <source>
        <strain evidence="1 2">JCM 16352</strain>
    </source>
</reference>
<dbReference type="EMBL" id="NMQW01000047">
    <property type="protein sequence ID" value="OXM83402.1"/>
    <property type="molecule type" value="Genomic_DNA"/>
</dbReference>
<dbReference type="PROSITE" id="PS51257">
    <property type="entry name" value="PROKAR_LIPOPROTEIN"/>
    <property type="match status" value="1"/>
</dbReference>
<dbReference type="RefSeq" id="WP_094017728.1">
    <property type="nucleotide sequence ID" value="NZ_NMQW01000047.1"/>
</dbReference>
<sequence length="122" mass="13660">MKKQVMGFLFFVCFAGLTGCSSPVQFSGKSEHWSAASSINPSANEKSYNIRYIGDDKEQLQQVNYMFTGSKNFHNSGKTQPTSNRLKISGASTLETPYAEEECMLLIMEWNGKKETITLVKN</sequence>
<evidence type="ECO:0000313" key="2">
    <source>
        <dbReference type="Proteomes" id="UP000215509"/>
    </source>
</evidence>